<keyword evidence="2" id="KW-0479">Metal-binding</keyword>
<dbReference type="SMART" id="SM00355">
    <property type="entry name" value="ZnF_C2H2"/>
    <property type="match status" value="3"/>
</dbReference>
<dbReference type="OrthoDB" id="3214149at2759"/>
<dbReference type="PANTHER" id="PTHR45718">
    <property type="entry name" value="TRANSCRIPTIONAL ACTIVATOR CUBITUS INTERRUPTUS"/>
    <property type="match status" value="1"/>
</dbReference>
<keyword evidence="4 7" id="KW-0863">Zinc-finger</keyword>
<gene>
    <name evidence="10" type="ORF">EJ06DRAFT_529348</name>
</gene>
<dbReference type="InterPro" id="IPR013087">
    <property type="entry name" value="Znf_C2H2_type"/>
</dbReference>
<feature type="region of interest" description="Disordered" evidence="8">
    <location>
        <begin position="1"/>
        <end position="89"/>
    </location>
</feature>
<evidence type="ECO:0000256" key="6">
    <source>
        <dbReference type="ARBA" id="ARBA00023242"/>
    </source>
</evidence>
<evidence type="ECO:0000256" key="1">
    <source>
        <dbReference type="ARBA" id="ARBA00004123"/>
    </source>
</evidence>
<keyword evidence="11" id="KW-1185">Reference proteome</keyword>
<dbReference type="GO" id="GO:0008270">
    <property type="term" value="F:zinc ion binding"/>
    <property type="evidence" value="ECO:0007669"/>
    <property type="project" value="UniProtKB-KW"/>
</dbReference>
<organism evidence="10 11">
    <name type="scientific">Trichodelitschia bisporula</name>
    <dbReference type="NCBI Taxonomy" id="703511"/>
    <lineage>
        <taxon>Eukaryota</taxon>
        <taxon>Fungi</taxon>
        <taxon>Dikarya</taxon>
        <taxon>Ascomycota</taxon>
        <taxon>Pezizomycotina</taxon>
        <taxon>Dothideomycetes</taxon>
        <taxon>Dothideomycetes incertae sedis</taxon>
        <taxon>Phaeotrichales</taxon>
        <taxon>Phaeotrichaceae</taxon>
        <taxon>Trichodelitschia</taxon>
    </lineage>
</organism>
<evidence type="ECO:0000256" key="5">
    <source>
        <dbReference type="ARBA" id="ARBA00022833"/>
    </source>
</evidence>
<evidence type="ECO:0000256" key="3">
    <source>
        <dbReference type="ARBA" id="ARBA00022737"/>
    </source>
</evidence>
<dbReference type="SUPFAM" id="SSF57667">
    <property type="entry name" value="beta-beta-alpha zinc fingers"/>
    <property type="match status" value="1"/>
</dbReference>
<feature type="domain" description="C2H2-type" evidence="9">
    <location>
        <begin position="131"/>
        <end position="163"/>
    </location>
</feature>
<dbReference type="FunFam" id="3.30.160.60:FF:000201">
    <property type="entry name" value="C2H2 finger domain protein (Gli3)"/>
    <property type="match status" value="1"/>
</dbReference>
<dbReference type="GO" id="GO:0005634">
    <property type="term" value="C:nucleus"/>
    <property type="evidence" value="ECO:0007669"/>
    <property type="project" value="UniProtKB-SubCell"/>
</dbReference>
<evidence type="ECO:0000259" key="9">
    <source>
        <dbReference type="PROSITE" id="PS50157"/>
    </source>
</evidence>
<evidence type="ECO:0000256" key="4">
    <source>
        <dbReference type="ARBA" id="ARBA00022771"/>
    </source>
</evidence>
<evidence type="ECO:0000313" key="10">
    <source>
        <dbReference type="EMBL" id="KAF2401217.1"/>
    </source>
</evidence>
<dbReference type="FunFam" id="3.30.160.60:FF:000031">
    <property type="entry name" value="GLI family zinc finger 3"/>
    <property type="match status" value="1"/>
</dbReference>
<dbReference type="EMBL" id="ML996693">
    <property type="protein sequence ID" value="KAF2401217.1"/>
    <property type="molecule type" value="Genomic_DNA"/>
</dbReference>
<keyword evidence="5" id="KW-0862">Zinc</keyword>
<feature type="domain" description="C2H2-type" evidence="9">
    <location>
        <begin position="164"/>
        <end position="194"/>
    </location>
</feature>
<feature type="compositionally biased region" description="Basic and acidic residues" evidence="8">
    <location>
        <begin position="11"/>
        <end position="21"/>
    </location>
</feature>
<sequence length="408" mass="45691">MDSPGSPLSEHLSDEFQEQEHVQLSPPSLSDVEADPENSRPSKRQRISGDTVTAWEPAIPPSPSDAEISPDTDGSVPGSPHWGADEDEPYGHHDQITICRWLGCEAGDLGNMDNLVDHLHEEHIQARQKKYTCEWGDCARRGVAHASGYALRAHMRSHTREKPFYCSLPECDRSFTRSDALAKHMRTVHETEALRPSDPVPKHHSSNPQNKTQRVRLTFKGVGSNGDASKELKTVSVPTSPVPEGGPEADYEQNNAVYVTDDGNTSHINTSGERRFPADVQFTEEELALPADQLFRLLRRQLAWVSQDAEDLRREVDELDARRKKEWKAKELLMDNVMEGEMARGEKMHPSLKGEPHRLGLAEEDMRVLRSRPIVGEPTPWWREEAAQPMDVDTGEADETEVAVGVAE</sequence>
<dbReference type="PANTHER" id="PTHR45718:SF4">
    <property type="entry name" value="TRANSCRIPTIONAL ACTIVATOR CUBITUS INTERRUPTUS"/>
    <property type="match status" value="1"/>
</dbReference>
<evidence type="ECO:0000256" key="8">
    <source>
        <dbReference type="SAM" id="MobiDB-lite"/>
    </source>
</evidence>
<dbReference type="GO" id="GO:0000981">
    <property type="term" value="F:DNA-binding transcription factor activity, RNA polymerase II-specific"/>
    <property type="evidence" value="ECO:0007669"/>
    <property type="project" value="TreeGrafter"/>
</dbReference>
<dbReference type="Gene3D" id="3.30.160.60">
    <property type="entry name" value="Classic Zinc Finger"/>
    <property type="match status" value="2"/>
</dbReference>
<feature type="region of interest" description="Disordered" evidence="8">
    <location>
        <begin position="379"/>
        <end position="408"/>
    </location>
</feature>
<evidence type="ECO:0000256" key="2">
    <source>
        <dbReference type="ARBA" id="ARBA00022723"/>
    </source>
</evidence>
<dbReference type="Proteomes" id="UP000799640">
    <property type="component" value="Unassembled WGS sequence"/>
</dbReference>
<dbReference type="PROSITE" id="PS00028">
    <property type="entry name" value="ZINC_FINGER_C2H2_1"/>
    <property type="match status" value="1"/>
</dbReference>
<proteinExistence type="predicted"/>
<name>A0A6G1HZF9_9PEZI</name>
<protein>
    <recommendedName>
        <fullName evidence="9">C2H2-type domain-containing protein</fullName>
    </recommendedName>
</protein>
<dbReference type="GO" id="GO:0000978">
    <property type="term" value="F:RNA polymerase II cis-regulatory region sequence-specific DNA binding"/>
    <property type="evidence" value="ECO:0007669"/>
    <property type="project" value="TreeGrafter"/>
</dbReference>
<reference evidence="10" key="1">
    <citation type="journal article" date="2020" name="Stud. Mycol.">
        <title>101 Dothideomycetes genomes: a test case for predicting lifestyles and emergence of pathogens.</title>
        <authorList>
            <person name="Haridas S."/>
            <person name="Albert R."/>
            <person name="Binder M."/>
            <person name="Bloem J."/>
            <person name="Labutti K."/>
            <person name="Salamov A."/>
            <person name="Andreopoulos B."/>
            <person name="Baker S."/>
            <person name="Barry K."/>
            <person name="Bills G."/>
            <person name="Bluhm B."/>
            <person name="Cannon C."/>
            <person name="Castanera R."/>
            <person name="Culley D."/>
            <person name="Daum C."/>
            <person name="Ezra D."/>
            <person name="Gonzalez J."/>
            <person name="Henrissat B."/>
            <person name="Kuo A."/>
            <person name="Liang C."/>
            <person name="Lipzen A."/>
            <person name="Lutzoni F."/>
            <person name="Magnuson J."/>
            <person name="Mondo S."/>
            <person name="Nolan M."/>
            <person name="Ohm R."/>
            <person name="Pangilinan J."/>
            <person name="Park H.-J."/>
            <person name="Ramirez L."/>
            <person name="Alfaro M."/>
            <person name="Sun H."/>
            <person name="Tritt A."/>
            <person name="Yoshinaga Y."/>
            <person name="Zwiers L.-H."/>
            <person name="Turgeon B."/>
            <person name="Goodwin S."/>
            <person name="Spatafora J."/>
            <person name="Crous P."/>
            <person name="Grigoriev I."/>
        </authorList>
    </citation>
    <scope>NUCLEOTIDE SEQUENCE</scope>
    <source>
        <strain evidence="10">CBS 262.69</strain>
    </source>
</reference>
<dbReference type="PROSITE" id="PS50157">
    <property type="entry name" value="ZINC_FINGER_C2H2_2"/>
    <property type="match status" value="2"/>
</dbReference>
<dbReference type="Pfam" id="PF00096">
    <property type="entry name" value="zf-C2H2"/>
    <property type="match status" value="1"/>
</dbReference>
<comment type="subcellular location">
    <subcellularLocation>
        <location evidence="1">Nucleus</location>
    </subcellularLocation>
</comment>
<keyword evidence="3" id="KW-0677">Repeat</keyword>
<evidence type="ECO:0000256" key="7">
    <source>
        <dbReference type="PROSITE-ProRule" id="PRU00042"/>
    </source>
</evidence>
<feature type="region of interest" description="Disordered" evidence="8">
    <location>
        <begin position="191"/>
        <end position="212"/>
    </location>
</feature>
<dbReference type="InterPro" id="IPR043359">
    <property type="entry name" value="GLI-like"/>
</dbReference>
<dbReference type="AlphaFoldDB" id="A0A6G1HZF9"/>
<accession>A0A6G1HZF9</accession>
<evidence type="ECO:0000313" key="11">
    <source>
        <dbReference type="Proteomes" id="UP000799640"/>
    </source>
</evidence>
<keyword evidence="6" id="KW-0539">Nucleus</keyword>
<dbReference type="InterPro" id="IPR036236">
    <property type="entry name" value="Znf_C2H2_sf"/>
</dbReference>